<dbReference type="PANTHER" id="PTHR24421:SF10">
    <property type="entry name" value="NITRATE_NITRITE SENSOR PROTEIN NARQ"/>
    <property type="match status" value="1"/>
</dbReference>
<evidence type="ECO:0000256" key="3">
    <source>
        <dbReference type="ARBA" id="ARBA00004496"/>
    </source>
</evidence>
<dbReference type="InterPro" id="IPR013783">
    <property type="entry name" value="Ig-like_fold"/>
</dbReference>
<evidence type="ECO:0000256" key="4">
    <source>
        <dbReference type="ARBA" id="ARBA00012438"/>
    </source>
</evidence>
<keyword evidence="15" id="KW-0902">Two-component regulatory system</keyword>
<dbReference type="Pfam" id="PF02518">
    <property type="entry name" value="HATPase_c"/>
    <property type="match status" value="1"/>
</dbReference>
<keyword evidence="19" id="KW-1133">Transmembrane helix</keyword>
<evidence type="ECO:0000256" key="7">
    <source>
        <dbReference type="ARBA" id="ARBA00022490"/>
    </source>
</evidence>
<dbReference type="InterPro" id="IPR036890">
    <property type="entry name" value="HATPase_C_sf"/>
</dbReference>
<evidence type="ECO:0000256" key="12">
    <source>
        <dbReference type="ARBA" id="ARBA00022777"/>
    </source>
</evidence>
<feature type="domain" description="Histidine kinase" evidence="20">
    <location>
        <begin position="819"/>
        <end position="1010"/>
    </location>
</feature>
<dbReference type="GO" id="GO:0016020">
    <property type="term" value="C:membrane"/>
    <property type="evidence" value="ECO:0007669"/>
    <property type="project" value="InterPro"/>
</dbReference>
<evidence type="ECO:0000256" key="16">
    <source>
        <dbReference type="ARBA" id="ARBA00023014"/>
    </source>
</evidence>
<dbReference type="GO" id="GO:0051539">
    <property type="term" value="F:4 iron, 4 sulfur cluster binding"/>
    <property type="evidence" value="ECO:0007669"/>
    <property type="project" value="UniProtKB-KW"/>
</dbReference>
<evidence type="ECO:0000256" key="11">
    <source>
        <dbReference type="ARBA" id="ARBA00022741"/>
    </source>
</evidence>
<dbReference type="Gene3D" id="3.30.565.10">
    <property type="entry name" value="Histidine kinase-like ATPase, C-terminal domain"/>
    <property type="match status" value="1"/>
</dbReference>
<name>A0A9D7XR70_9BACT</name>
<dbReference type="InterPro" id="IPR015943">
    <property type="entry name" value="WD40/YVTN_repeat-like_dom_sf"/>
</dbReference>
<dbReference type="PRINTS" id="PR00344">
    <property type="entry name" value="BCTRLSENSOR"/>
</dbReference>
<keyword evidence="10" id="KW-0479">Metal-binding</keyword>
<dbReference type="InterPro" id="IPR005467">
    <property type="entry name" value="His_kinase_dom"/>
</dbReference>
<evidence type="ECO:0000256" key="10">
    <source>
        <dbReference type="ARBA" id="ARBA00022723"/>
    </source>
</evidence>
<keyword evidence="14" id="KW-0408">Iron</keyword>
<dbReference type="Proteomes" id="UP000808337">
    <property type="component" value="Unassembled WGS sequence"/>
</dbReference>
<keyword evidence="9" id="KW-0808">Transferase</keyword>
<keyword evidence="13" id="KW-0067">ATP-binding</keyword>
<dbReference type="EC" id="2.7.13.3" evidence="4"/>
<dbReference type="GO" id="GO:0000155">
    <property type="term" value="F:phosphorelay sensor kinase activity"/>
    <property type="evidence" value="ECO:0007669"/>
    <property type="project" value="InterPro"/>
</dbReference>
<comment type="cofactor">
    <cofactor evidence="2">
        <name>[4Fe-4S] cluster</name>
        <dbReference type="ChEBI" id="CHEBI:49883"/>
    </cofactor>
</comment>
<evidence type="ECO:0000256" key="9">
    <source>
        <dbReference type="ARBA" id="ARBA00022679"/>
    </source>
</evidence>
<dbReference type="EMBL" id="JADKGY010000025">
    <property type="protein sequence ID" value="MBK9983756.1"/>
    <property type="molecule type" value="Genomic_DNA"/>
</dbReference>
<dbReference type="InterPro" id="IPR003594">
    <property type="entry name" value="HATPase_dom"/>
</dbReference>
<dbReference type="InterPro" id="IPR050482">
    <property type="entry name" value="Sensor_HK_TwoCompSys"/>
</dbReference>
<dbReference type="PROSITE" id="PS50109">
    <property type="entry name" value="HIS_KIN"/>
    <property type="match status" value="1"/>
</dbReference>
<dbReference type="Pfam" id="PF07730">
    <property type="entry name" value="HisKA_3"/>
    <property type="match status" value="1"/>
</dbReference>
<dbReference type="InterPro" id="IPR011712">
    <property type="entry name" value="Sig_transdc_His_kin_sub3_dim/P"/>
</dbReference>
<dbReference type="InterPro" id="IPR011123">
    <property type="entry name" value="Y_Y_Y"/>
</dbReference>
<keyword evidence="19" id="KW-0472">Membrane</keyword>
<dbReference type="Pfam" id="PF07495">
    <property type="entry name" value="Y_Y_Y"/>
    <property type="match status" value="1"/>
</dbReference>
<keyword evidence="19" id="KW-0812">Transmembrane</keyword>
<dbReference type="GO" id="GO:0046983">
    <property type="term" value="F:protein dimerization activity"/>
    <property type="evidence" value="ECO:0007669"/>
    <property type="project" value="InterPro"/>
</dbReference>
<dbReference type="PANTHER" id="PTHR24421">
    <property type="entry name" value="NITRATE/NITRITE SENSOR PROTEIN NARX-RELATED"/>
    <property type="match status" value="1"/>
</dbReference>
<dbReference type="SUPFAM" id="SSF50998">
    <property type="entry name" value="Quinoprotein alcohol dehydrogenase-like"/>
    <property type="match status" value="1"/>
</dbReference>
<dbReference type="Gene3D" id="1.20.5.1930">
    <property type="match status" value="1"/>
</dbReference>
<evidence type="ECO:0000256" key="18">
    <source>
        <dbReference type="ARBA" id="ARBA00030800"/>
    </source>
</evidence>
<keyword evidence="11" id="KW-0547">Nucleotide-binding</keyword>
<dbReference type="GO" id="GO:0046872">
    <property type="term" value="F:metal ion binding"/>
    <property type="evidence" value="ECO:0007669"/>
    <property type="project" value="UniProtKB-KW"/>
</dbReference>
<accession>A0A9D7XR70</accession>
<feature type="transmembrane region" description="Helical" evidence="19">
    <location>
        <begin position="781"/>
        <end position="803"/>
    </location>
</feature>
<evidence type="ECO:0000256" key="1">
    <source>
        <dbReference type="ARBA" id="ARBA00000085"/>
    </source>
</evidence>
<dbReference type="GO" id="GO:0005524">
    <property type="term" value="F:ATP binding"/>
    <property type="evidence" value="ECO:0007669"/>
    <property type="project" value="UniProtKB-KW"/>
</dbReference>
<keyword evidence="8" id="KW-0597">Phosphoprotein</keyword>
<evidence type="ECO:0000256" key="2">
    <source>
        <dbReference type="ARBA" id="ARBA00001966"/>
    </source>
</evidence>
<proteinExistence type="predicted"/>
<keyword evidence="12" id="KW-0418">Kinase</keyword>
<evidence type="ECO:0000256" key="14">
    <source>
        <dbReference type="ARBA" id="ARBA00023004"/>
    </source>
</evidence>
<evidence type="ECO:0000256" key="8">
    <source>
        <dbReference type="ARBA" id="ARBA00022553"/>
    </source>
</evidence>
<evidence type="ECO:0000256" key="13">
    <source>
        <dbReference type="ARBA" id="ARBA00022840"/>
    </source>
</evidence>
<evidence type="ECO:0000256" key="5">
    <source>
        <dbReference type="ARBA" id="ARBA00017322"/>
    </source>
</evidence>
<dbReference type="SMART" id="SM00387">
    <property type="entry name" value="HATPase_c"/>
    <property type="match status" value="1"/>
</dbReference>
<evidence type="ECO:0000313" key="22">
    <source>
        <dbReference type="Proteomes" id="UP000808337"/>
    </source>
</evidence>
<evidence type="ECO:0000256" key="19">
    <source>
        <dbReference type="SAM" id="Phobius"/>
    </source>
</evidence>
<evidence type="ECO:0000259" key="20">
    <source>
        <dbReference type="PROSITE" id="PS50109"/>
    </source>
</evidence>
<sequence>MNNIGNINAIKYLFILHAWISFSMNATCQQGNLLFHHLKLEDGLSDLINQYVYKDSEGFIWISSVSGLNRFDGTVVKRYFPNPDDTLAIYGSLVQSNFFEDSTSHLWFTTYNAINGYDRKHDNFQHHIVSDNRSSRRADYHAFYLDSRNQLWFTTDDSILHTFNVFTHEIKFVTKLKSYCQRAIAIADKNRQVKRIFGFLQATSGVLEILVDENGKVTEQKLLWNEKNNILYGPKKIVSDGDSVIWIIAESKIVKYNYLNKSDRSLPLKDVMTIEAFNDSLLLVSINKKGVFEFNKNTFSFGFQYLPENDNSLSLLSKKVDYISVDRDNGFWFCSMNNGLSYGYLGKKKFTNYHPLTKDDPENIDFNAKDILVDHSGRILCNTGKGIFQLNNECRIINRIEINDPETTKRLKKIDHFFEDNKNRIWLISYSGLSYIWPSLKGASHLTDFPEVFSGGIELNDGRLIFASNNSGIYEVSERADSLIHISPDSLSKSYQFLKKDRKGRIWLNNGLVDYIVLDPITYDKIKELPVTGVYSSMVESSDGKTIWIASSDGLYNIDAENLKLRKTYNENQGFPSVGLNSVLMDKTGKLWITSKIGIIVFNPETEESRVYNYEDGLPTSNFNSTAAYQFEDGEMWFASAYGITKFNPYKLQDLQIKAIPQITELLINDQSPVNKLICERTGSTNISEIEKLTFSYRDRTLTFIINSLEFSAPKKNKVRYWLEGFDNDTIEVPSGSRIRYPNLPSKHFTFCLQASNSDGIYSADIRKLDITIRPPFYKRWWFILSVVLLTLGPIAYIVYLRISKKLELQNVRLRLYENLHDDVGSRLSAIALSAQELLRQDQTGNPKVQQISKVANSIVGNMRRLVWAIDPENDSMNSLVDKIRYDKSFILDDSISFHLDLDPHLSPVIVPGEVRYQVTSVVNEALNNISKYAKAKNVWIQLTKKEGELNMIIRDDGVGFDPENVINDKVKASGYGLGNMQKRVARVKGTINIESKPGTGTTILVRIPF</sequence>
<dbReference type="Gene3D" id="2.60.40.10">
    <property type="entry name" value="Immunoglobulins"/>
    <property type="match status" value="1"/>
</dbReference>
<dbReference type="InterPro" id="IPR004358">
    <property type="entry name" value="Sig_transdc_His_kin-like_C"/>
</dbReference>
<evidence type="ECO:0000256" key="17">
    <source>
        <dbReference type="ARBA" id="ARBA00024827"/>
    </source>
</evidence>
<protein>
    <recommendedName>
        <fullName evidence="5">Oxygen sensor histidine kinase NreB</fullName>
        <ecNumber evidence="4">2.7.13.3</ecNumber>
    </recommendedName>
    <alternativeName>
        <fullName evidence="18">Nitrogen regulation protein B</fullName>
    </alternativeName>
</protein>
<dbReference type="GO" id="GO:0005737">
    <property type="term" value="C:cytoplasm"/>
    <property type="evidence" value="ECO:0007669"/>
    <property type="project" value="UniProtKB-SubCell"/>
</dbReference>
<dbReference type="AlphaFoldDB" id="A0A9D7XR70"/>
<keyword evidence="7" id="KW-0963">Cytoplasm</keyword>
<comment type="catalytic activity">
    <reaction evidence="1">
        <text>ATP + protein L-histidine = ADP + protein N-phospho-L-histidine.</text>
        <dbReference type="EC" id="2.7.13.3"/>
    </reaction>
</comment>
<reference evidence="21 22" key="1">
    <citation type="submission" date="2020-10" db="EMBL/GenBank/DDBJ databases">
        <title>Connecting structure to function with the recovery of over 1000 high-quality activated sludge metagenome-assembled genomes encoding full-length rRNA genes using long-read sequencing.</title>
        <authorList>
            <person name="Singleton C.M."/>
            <person name="Petriglieri F."/>
            <person name="Kristensen J.M."/>
            <person name="Kirkegaard R.H."/>
            <person name="Michaelsen T.Y."/>
            <person name="Andersen M.H."/>
            <person name="Karst S.M."/>
            <person name="Dueholm M.S."/>
            <person name="Nielsen P.H."/>
            <person name="Albertsen M."/>
        </authorList>
    </citation>
    <scope>NUCLEOTIDE SEQUENCE [LARGE SCALE GENOMIC DNA]</scope>
    <source>
        <strain evidence="21">Ribe_18-Q3-R11-54_MAXAC.273</strain>
    </source>
</reference>
<evidence type="ECO:0000256" key="6">
    <source>
        <dbReference type="ARBA" id="ARBA00022485"/>
    </source>
</evidence>
<keyword evidence="6" id="KW-0004">4Fe-4S</keyword>
<evidence type="ECO:0000313" key="21">
    <source>
        <dbReference type="EMBL" id="MBK9983756.1"/>
    </source>
</evidence>
<dbReference type="CDD" id="cd16917">
    <property type="entry name" value="HATPase_UhpB-NarQ-NarX-like"/>
    <property type="match status" value="1"/>
</dbReference>
<dbReference type="Gene3D" id="2.130.10.10">
    <property type="entry name" value="YVTN repeat-like/Quinoprotein amine dehydrogenase"/>
    <property type="match status" value="3"/>
</dbReference>
<organism evidence="21 22">
    <name type="scientific">Candidatus Opimibacter skivensis</name>
    <dbReference type="NCBI Taxonomy" id="2982028"/>
    <lineage>
        <taxon>Bacteria</taxon>
        <taxon>Pseudomonadati</taxon>
        <taxon>Bacteroidota</taxon>
        <taxon>Saprospiria</taxon>
        <taxon>Saprospirales</taxon>
        <taxon>Saprospiraceae</taxon>
        <taxon>Candidatus Opimibacter</taxon>
    </lineage>
</organism>
<comment type="function">
    <text evidence="17">Member of the two-component regulatory system NreB/NreC involved in the control of dissimilatory nitrate/nitrite reduction in response to oxygen. NreB functions as a direct oxygen sensor histidine kinase which is autophosphorylated, in the absence of oxygen, probably at the conserved histidine residue, and transfers its phosphate group probably to a conserved aspartate residue of NreC. NreB/NreC activates the expression of the nitrate (narGHJI) and nitrite (nir) reductase operons, as well as the putative nitrate transporter gene narT.</text>
</comment>
<comment type="caution">
    <text evidence="21">The sequence shown here is derived from an EMBL/GenBank/DDBJ whole genome shotgun (WGS) entry which is preliminary data.</text>
</comment>
<dbReference type="InterPro" id="IPR011047">
    <property type="entry name" value="Quinoprotein_ADH-like_sf"/>
</dbReference>
<keyword evidence="16" id="KW-0411">Iron-sulfur</keyword>
<gene>
    <name evidence="21" type="ORF">IPP15_15530</name>
</gene>
<evidence type="ECO:0000256" key="15">
    <source>
        <dbReference type="ARBA" id="ARBA00023012"/>
    </source>
</evidence>
<comment type="subcellular location">
    <subcellularLocation>
        <location evidence="3">Cytoplasm</location>
    </subcellularLocation>
</comment>
<dbReference type="SUPFAM" id="SSF55874">
    <property type="entry name" value="ATPase domain of HSP90 chaperone/DNA topoisomerase II/histidine kinase"/>
    <property type="match status" value="1"/>
</dbReference>